<dbReference type="InterPro" id="IPR036116">
    <property type="entry name" value="FN3_sf"/>
</dbReference>
<dbReference type="SUPFAM" id="SSF49265">
    <property type="entry name" value="Fibronectin type III"/>
    <property type="match status" value="1"/>
</dbReference>
<evidence type="ECO:0000313" key="1">
    <source>
        <dbReference type="EMBL" id="GEP12250.1"/>
    </source>
</evidence>
<gene>
    <name evidence="1" type="ORF">MGN01_40950</name>
</gene>
<proteinExistence type="predicted"/>
<reference evidence="1 2" key="1">
    <citation type="submission" date="2019-07" db="EMBL/GenBank/DDBJ databases">
        <title>Whole genome shotgun sequence of Methylobacterium gnaphalii NBRC 107716.</title>
        <authorList>
            <person name="Hosoyama A."/>
            <person name="Uohara A."/>
            <person name="Ohji S."/>
            <person name="Ichikawa N."/>
        </authorList>
    </citation>
    <scope>NUCLEOTIDE SEQUENCE [LARGE SCALE GENOMIC DNA]</scope>
    <source>
        <strain evidence="1 2">NBRC 107716</strain>
    </source>
</reference>
<organism evidence="1 2">
    <name type="scientific">Methylobacterium gnaphalii</name>
    <dbReference type="NCBI Taxonomy" id="1010610"/>
    <lineage>
        <taxon>Bacteria</taxon>
        <taxon>Pseudomonadati</taxon>
        <taxon>Pseudomonadota</taxon>
        <taxon>Alphaproteobacteria</taxon>
        <taxon>Hyphomicrobiales</taxon>
        <taxon>Methylobacteriaceae</taxon>
        <taxon>Methylobacterium</taxon>
    </lineage>
</organism>
<accession>A0A512JQL2</accession>
<dbReference type="EMBL" id="BJZV01000034">
    <property type="protein sequence ID" value="GEP12250.1"/>
    <property type="molecule type" value="Genomic_DNA"/>
</dbReference>
<keyword evidence="2" id="KW-1185">Reference proteome</keyword>
<dbReference type="AlphaFoldDB" id="A0A512JQL2"/>
<protein>
    <submittedName>
        <fullName evidence="1">Uncharacterized protein</fullName>
    </submittedName>
</protein>
<dbReference type="Proteomes" id="UP000321750">
    <property type="component" value="Unassembled WGS sequence"/>
</dbReference>
<comment type="caution">
    <text evidence="1">The sequence shown here is derived from an EMBL/GenBank/DDBJ whole genome shotgun (WGS) entry which is preliminary data.</text>
</comment>
<sequence length="699" mass="74572">MAEVIGFAILEAVTGVGAGLGGVGATTASVIGSAAILTVSVGGQLLLNELLQPQQRNQSQQSVLNQAMGPRTLGYGRFMAGGTRAFFDARNGSLYQAIVICARRIDGIEKYLIGDKYVETTLGENGGLTLTAPYDRSIAFEPHLGTDDQAASPMLLGAYSDIWTAAHQLKGIAYCVVLFAPVKPKFQQSVYPQSYATPIRFLVRGARIWDLGASSQNPDDEATWSFSENPARCIADYLRHRDGMRFPRSRLDLASFQDMRDVCDETVARKDSTTEPRYRLGGTYQLTEAPKDVLARMCATCDGQLVKGPTGLIGIRGGRFTSPTVNISTKNIRTASLTQGNDRLDAYNNLKVSYTEPGAYYQPTELTARQDTASINKVGQIDSSLDLIMVPSWTQAARLAKIRFAKDNPAWKGTISTDLAALDALGEDTIHLAYDPLGEDDPMLDENVSLNGFTLHADLSGCDLSFASISSEAYAWDAATEEPPRPALPTQPAAVNVIAAPENVTITPSRRTVAGETTQVWGVLTWDAVARTDVLPEPEYRVTGSGDDAWQPMTTRIDGLSAEIGPLVDGETYDFRVGWNAGGTDGAKSNIVTLAAIADATAPGPVTGFVANNGTGQYAYAFIAPNSANFGSAQVLVGTTTNIGDATLKRTLYGGASQAFDKTEPGIAPGTYRIWVKALNKSGYGDSSSTVGPMTVTVT</sequence>
<dbReference type="RefSeq" id="WP_147048637.1">
    <property type="nucleotide sequence ID" value="NZ_BJZV01000034.1"/>
</dbReference>
<name>A0A512JQL2_9HYPH</name>
<dbReference type="OrthoDB" id="7822067at2"/>
<evidence type="ECO:0000313" key="2">
    <source>
        <dbReference type="Proteomes" id="UP000321750"/>
    </source>
</evidence>